<keyword evidence="5" id="KW-0664">Pyridoxine biosynthesis</keyword>
<comment type="function">
    <text evidence="5">Catalyzes the oxidation of either pyridoxine 5'-phosphate (PNP) or pyridoxamine 5'-phosphate (PMP) into pyridoxal 5'-phosphate (PLP).</text>
</comment>
<evidence type="ECO:0000256" key="5">
    <source>
        <dbReference type="HAMAP-Rule" id="MF_01629"/>
    </source>
</evidence>
<dbReference type="PANTHER" id="PTHR10851:SF0">
    <property type="entry name" value="PYRIDOXINE-5'-PHOSPHATE OXIDASE"/>
    <property type="match status" value="1"/>
</dbReference>
<feature type="binding site" evidence="5 7">
    <location>
        <position position="180"/>
    </location>
    <ligand>
        <name>FMN</name>
        <dbReference type="ChEBI" id="CHEBI:58210"/>
    </ligand>
</feature>
<feature type="binding site" evidence="5 7">
    <location>
        <begin position="56"/>
        <end position="61"/>
    </location>
    <ligand>
        <name>FMN</name>
        <dbReference type="ChEBI" id="CHEBI:58210"/>
    </ligand>
</feature>
<comment type="pathway">
    <text evidence="5">Cofactor metabolism; pyridoxal 5'-phosphate salvage; pyridoxal 5'-phosphate from pyridoxamine 5'-phosphate: step 1/1.</text>
</comment>
<evidence type="ECO:0000256" key="7">
    <source>
        <dbReference type="PIRSR" id="PIRSR000190-2"/>
    </source>
</evidence>
<evidence type="ECO:0000256" key="1">
    <source>
        <dbReference type="ARBA" id="ARBA00007301"/>
    </source>
</evidence>
<dbReference type="PIRSF" id="PIRSF000190">
    <property type="entry name" value="Pyd_amn-ph_oxd"/>
    <property type="match status" value="1"/>
</dbReference>
<evidence type="ECO:0000313" key="10">
    <source>
        <dbReference type="EMBL" id="BCD99020.1"/>
    </source>
</evidence>
<comment type="subunit">
    <text evidence="5">Homodimer.</text>
</comment>
<feature type="binding site" evidence="5 7">
    <location>
        <begin position="135"/>
        <end position="136"/>
    </location>
    <ligand>
        <name>FMN</name>
        <dbReference type="ChEBI" id="CHEBI:58210"/>
    </ligand>
</feature>
<evidence type="ECO:0000313" key="11">
    <source>
        <dbReference type="Proteomes" id="UP001320119"/>
    </source>
</evidence>
<feature type="binding site" evidence="5 6">
    <location>
        <position position="118"/>
    </location>
    <ligand>
        <name>substrate</name>
    </ligand>
</feature>
<comment type="similarity">
    <text evidence="1 5">Belongs to the pyridoxamine 5'-phosphate oxidase family.</text>
</comment>
<comment type="catalytic activity">
    <reaction evidence="5">
        <text>pyridoxamine 5'-phosphate + O2 + H2O = pyridoxal 5'-phosphate + H2O2 + NH4(+)</text>
        <dbReference type="Rhea" id="RHEA:15817"/>
        <dbReference type="ChEBI" id="CHEBI:15377"/>
        <dbReference type="ChEBI" id="CHEBI:15379"/>
        <dbReference type="ChEBI" id="CHEBI:16240"/>
        <dbReference type="ChEBI" id="CHEBI:28938"/>
        <dbReference type="ChEBI" id="CHEBI:58451"/>
        <dbReference type="ChEBI" id="CHEBI:597326"/>
        <dbReference type="EC" id="1.4.3.5"/>
    </reaction>
</comment>
<evidence type="ECO:0000259" key="9">
    <source>
        <dbReference type="Pfam" id="PF10590"/>
    </source>
</evidence>
<dbReference type="GO" id="GO:0004733">
    <property type="term" value="F:pyridoxamine phosphate oxidase activity"/>
    <property type="evidence" value="ECO:0007669"/>
    <property type="project" value="UniProtKB-UniRule"/>
</dbReference>
<dbReference type="InterPro" id="IPR011576">
    <property type="entry name" value="Pyridox_Oxase_N"/>
</dbReference>
<dbReference type="HAMAP" id="MF_01629">
    <property type="entry name" value="PdxH"/>
    <property type="match status" value="1"/>
</dbReference>
<dbReference type="InterPro" id="IPR000659">
    <property type="entry name" value="Pyridox_Oxase"/>
</dbReference>
<dbReference type="GO" id="GO:0008615">
    <property type="term" value="P:pyridoxine biosynthetic process"/>
    <property type="evidence" value="ECO:0007669"/>
    <property type="project" value="UniProtKB-UniRule"/>
</dbReference>
<dbReference type="PANTHER" id="PTHR10851">
    <property type="entry name" value="PYRIDOXINE-5-PHOSPHATE OXIDASE"/>
    <property type="match status" value="1"/>
</dbReference>
<dbReference type="KEGG" id="marq:MARGE09_P3221"/>
<dbReference type="InterPro" id="IPR019576">
    <property type="entry name" value="Pyridoxamine_oxidase_dimer_C"/>
</dbReference>
<dbReference type="SUPFAM" id="SSF50475">
    <property type="entry name" value="FMN-binding split barrel"/>
    <property type="match status" value="1"/>
</dbReference>
<feature type="binding site" evidence="5 6">
    <location>
        <position position="126"/>
    </location>
    <ligand>
        <name>substrate</name>
    </ligand>
</feature>
<sequence>MIRREYLQGGLRRNDLHENPMSQFEHWMSQALEAKIPDPTAMTLATVSADGEPTQRIVLLKHADSKGFVFYTNYASRKATDIAHNAKVSLHFPWHFMERQVKINGIASKVSPAESLAYFMSRPHESQVAAWASEQSHSISSRQMLETQFARMKEKFLQGKVPLPDFWGGFRITPYRYEYWQGGAMRLHDRFEYTQPQEATDDGWVIRRLAP</sequence>
<feature type="domain" description="Pyridoxine 5'-phosphate oxidase dimerisation C-terminal" evidence="9">
    <location>
        <begin position="167"/>
        <end position="211"/>
    </location>
</feature>
<dbReference type="InterPro" id="IPR012349">
    <property type="entry name" value="Split_barrel_FMN-bd"/>
</dbReference>
<name>A0AAN1WK29_9GAMM</name>
<dbReference type="GO" id="GO:0010181">
    <property type="term" value="F:FMN binding"/>
    <property type="evidence" value="ECO:0007669"/>
    <property type="project" value="UniProtKB-UniRule"/>
</dbReference>
<comment type="pathway">
    <text evidence="5">Cofactor metabolism; pyridoxal 5'-phosphate salvage; pyridoxal 5'-phosphate from pyridoxine 5'-phosphate: step 1/1.</text>
</comment>
<keyword evidence="2 5" id="KW-0285">Flavoprotein</keyword>
<dbReference type="EMBL" id="AP023086">
    <property type="protein sequence ID" value="BCD99020.1"/>
    <property type="molecule type" value="Genomic_DNA"/>
</dbReference>
<feature type="binding site" evidence="5 6">
    <location>
        <position position="61"/>
    </location>
    <ligand>
        <name>substrate</name>
    </ligand>
</feature>
<dbReference type="NCBIfam" id="TIGR00558">
    <property type="entry name" value="pdxH"/>
    <property type="match status" value="1"/>
</dbReference>
<feature type="domain" description="Pyridoxamine 5'-phosphate oxidase N-terminal" evidence="8">
    <location>
        <begin position="29"/>
        <end position="153"/>
    </location>
</feature>
<protein>
    <recommendedName>
        <fullName evidence="5">Pyridoxine/pyridoxamine 5'-phosphate oxidase</fullName>
        <ecNumber evidence="5">1.4.3.5</ecNumber>
    </recommendedName>
    <alternativeName>
        <fullName evidence="5">PNP/PMP oxidase</fullName>
        <shortName evidence="5">PNPOx</shortName>
    </alternativeName>
    <alternativeName>
        <fullName evidence="5">Pyridoxal 5'-phosphate synthase</fullName>
    </alternativeName>
</protein>
<dbReference type="EC" id="1.4.3.5" evidence="5"/>
<evidence type="ECO:0000256" key="6">
    <source>
        <dbReference type="PIRSR" id="PIRSR000190-1"/>
    </source>
</evidence>
<evidence type="ECO:0000256" key="3">
    <source>
        <dbReference type="ARBA" id="ARBA00022643"/>
    </source>
</evidence>
<comment type="catalytic activity">
    <reaction evidence="5">
        <text>pyridoxine 5'-phosphate + O2 = pyridoxal 5'-phosphate + H2O2</text>
        <dbReference type="Rhea" id="RHEA:15149"/>
        <dbReference type="ChEBI" id="CHEBI:15379"/>
        <dbReference type="ChEBI" id="CHEBI:16240"/>
        <dbReference type="ChEBI" id="CHEBI:58589"/>
        <dbReference type="ChEBI" id="CHEBI:597326"/>
        <dbReference type="EC" id="1.4.3.5"/>
    </reaction>
</comment>
<reference evidence="10 11" key="1">
    <citation type="journal article" date="2022" name="IScience">
        <title>An ultrasensitive nanofiber-based assay for enzymatic hydrolysis and deep-sea microbial degradation of cellulose.</title>
        <authorList>
            <person name="Tsudome M."/>
            <person name="Tachioka M."/>
            <person name="Miyazaki M."/>
            <person name="Uchimura K."/>
            <person name="Tsuda M."/>
            <person name="Takaki Y."/>
            <person name="Deguchi S."/>
        </authorList>
    </citation>
    <scope>NUCLEOTIDE SEQUENCE [LARGE SCALE GENOMIC DNA]</scope>
    <source>
        <strain evidence="10 11">GE09</strain>
    </source>
</reference>
<dbReference type="Pfam" id="PF10590">
    <property type="entry name" value="PNP_phzG_C"/>
    <property type="match status" value="1"/>
</dbReference>
<dbReference type="AlphaFoldDB" id="A0AAN1WK29"/>
<evidence type="ECO:0000256" key="4">
    <source>
        <dbReference type="ARBA" id="ARBA00023002"/>
    </source>
</evidence>
<dbReference type="Gene3D" id="2.30.110.10">
    <property type="entry name" value="Electron Transport, Fmn-binding Protein, Chain A"/>
    <property type="match status" value="1"/>
</dbReference>
<feature type="binding site" evidence="5 7">
    <location>
        <position position="100"/>
    </location>
    <ligand>
        <name>FMN</name>
        <dbReference type="ChEBI" id="CHEBI:58210"/>
    </ligand>
</feature>
<keyword evidence="4 5" id="KW-0560">Oxidoreductase</keyword>
<feature type="binding site" evidence="5 7">
    <location>
        <begin position="71"/>
        <end position="72"/>
    </location>
    <ligand>
        <name>FMN</name>
        <dbReference type="ChEBI" id="CHEBI:58210"/>
    </ligand>
</feature>
<feature type="binding site" evidence="5 7">
    <location>
        <position position="190"/>
    </location>
    <ligand>
        <name>FMN</name>
        <dbReference type="ChEBI" id="CHEBI:58210"/>
    </ligand>
</feature>
<keyword evidence="11" id="KW-1185">Reference proteome</keyword>
<comment type="cofactor">
    <cofactor evidence="5 7">
        <name>FMN</name>
        <dbReference type="ChEBI" id="CHEBI:58210"/>
    </cofactor>
    <text evidence="5 7">Binds 1 FMN per subunit.</text>
</comment>
<accession>A0AAN1WK29</accession>
<proteinExistence type="inferred from homology"/>
<evidence type="ECO:0000256" key="2">
    <source>
        <dbReference type="ARBA" id="ARBA00022630"/>
    </source>
</evidence>
<dbReference type="Pfam" id="PF01243">
    <property type="entry name" value="PNPOx_N"/>
    <property type="match status" value="1"/>
</dbReference>
<gene>
    <name evidence="5" type="primary">pdxH</name>
    <name evidence="10" type="ORF">MARGE09_P3221</name>
</gene>
<organism evidence="10 11">
    <name type="scientific">Marinagarivorans cellulosilyticus</name>
    <dbReference type="NCBI Taxonomy" id="2721545"/>
    <lineage>
        <taxon>Bacteria</taxon>
        <taxon>Pseudomonadati</taxon>
        <taxon>Pseudomonadota</taxon>
        <taxon>Gammaproteobacteria</taxon>
        <taxon>Cellvibrionales</taxon>
        <taxon>Cellvibrionaceae</taxon>
        <taxon>Marinagarivorans</taxon>
    </lineage>
</organism>
<feature type="binding site" evidence="5 6">
    <location>
        <begin position="186"/>
        <end position="188"/>
    </location>
    <ligand>
        <name>substrate</name>
    </ligand>
</feature>
<feature type="binding site" evidence="6">
    <location>
        <begin position="3"/>
        <end position="6"/>
    </location>
    <ligand>
        <name>substrate</name>
    </ligand>
</feature>
<keyword evidence="3 5" id="KW-0288">FMN</keyword>
<dbReference type="Proteomes" id="UP001320119">
    <property type="component" value="Chromosome"/>
</dbReference>
<dbReference type="NCBIfam" id="NF004231">
    <property type="entry name" value="PRK05679.1"/>
    <property type="match status" value="1"/>
</dbReference>
<feature type="binding site" evidence="5 6">
    <location>
        <position position="122"/>
    </location>
    <ligand>
        <name>substrate</name>
    </ligand>
</feature>
<evidence type="ECO:0000259" key="8">
    <source>
        <dbReference type="Pfam" id="PF01243"/>
    </source>
</evidence>
<feature type="binding site" evidence="5 7">
    <location>
        <position position="78"/>
    </location>
    <ligand>
        <name>FMN</name>
        <dbReference type="ChEBI" id="CHEBI:58210"/>
    </ligand>
</feature>
<feature type="binding site" evidence="5 7">
    <location>
        <position position="77"/>
    </location>
    <ligand>
        <name>FMN</name>
        <dbReference type="ChEBI" id="CHEBI:58210"/>
    </ligand>
</feature>